<keyword evidence="6" id="KW-0732">Signal</keyword>
<comment type="caution">
    <text evidence="7">The sequence shown here is derived from an EMBL/GenBank/DDBJ whole genome shotgun (WGS) entry which is preliminary data.</text>
</comment>
<dbReference type="AlphaFoldDB" id="A0AAW0I899"/>
<dbReference type="Gene3D" id="3.40.50.720">
    <property type="entry name" value="NAD(P)-binding Rossmann-like Domain"/>
    <property type="match status" value="2"/>
</dbReference>
<evidence type="ECO:0000256" key="1">
    <source>
        <dbReference type="ARBA" id="ARBA00006484"/>
    </source>
</evidence>
<evidence type="ECO:0000256" key="2">
    <source>
        <dbReference type="ARBA" id="ARBA00022857"/>
    </source>
</evidence>
<name>A0AAW0I899_MYOGA</name>
<keyword evidence="2" id="KW-0521">NADP</keyword>
<evidence type="ECO:0000256" key="3">
    <source>
        <dbReference type="ARBA" id="ARBA00023002"/>
    </source>
</evidence>
<evidence type="ECO:0000256" key="4">
    <source>
        <dbReference type="RuleBase" id="RU000363"/>
    </source>
</evidence>
<dbReference type="PANTHER" id="PTHR43157">
    <property type="entry name" value="PHOSPHATIDYLINOSITOL-GLYCAN BIOSYNTHESIS CLASS F PROTEIN-RELATED"/>
    <property type="match status" value="1"/>
</dbReference>
<protein>
    <recommendedName>
        <fullName evidence="9">Retinol dehydrogenase 11</fullName>
    </recommendedName>
</protein>
<keyword evidence="3" id="KW-0560">Oxidoreductase</keyword>
<dbReference type="InterPro" id="IPR002347">
    <property type="entry name" value="SDR_fam"/>
</dbReference>
<dbReference type="SUPFAM" id="SSF51735">
    <property type="entry name" value="NAD(P)-binding Rossmann-fold domains"/>
    <property type="match status" value="2"/>
</dbReference>
<dbReference type="PRINTS" id="PR00081">
    <property type="entry name" value="GDHRDH"/>
</dbReference>
<dbReference type="InterPro" id="IPR036291">
    <property type="entry name" value="NAD(P)-bd_dom_sf"/>
</dbReference>
<dbReference type="PANTHER" id="PTHR43157:SF70">
    <property type="entry name" value="RETINOL DEHYDROGENASE 11"/>
    <property type="match status" value="1"/>
</dbReference>
<evidence type="ECO:0000313" key="7">
    <source>
        <dbReference type="EMBL" id="KAK7810694.1"/>
    </source>
</evidence>
<dbReference type="Proteomes" id="UP001488838">
    <property type="component" value="Unassembled WGS sequence"/>
</dbReference>
<proteinExistence type="inferred from homology"/>
<dbReference type="Pfam" id="PF00106">
    <property type="entry name" value="adh_short"/>
    <property type="match status" value="1"/>
</dbReference>
<feature type="signal peptide" evidence="6">
    <location>
        <begin position="1"/>
        <end position="17"/>
    </location>
</feature>
<sequence length="303" mass="33113">MVVFLLLLCLPFILYLATPKIRKMLSNGVCTSNVQLPGKVAIVTGANTGIGKETAKDLAQRGKCTCSQLAPADVLPLTVMTTLIVSSQIWNSLKPFENRANSFPFIWLTGARVYLACRDVQKGERVASEIQATTGNNQVLVRKLDLADTKSIRAFAKEFLAEEQHLHILINNAGVMMCPYSKTADGFEMHIGVNHLGHFLLTHLLLEKLKESAPSRIVNVSSLAHHLGRIHFHNLQGEKFYSAGLAYCHSKLANILFTRQLARRLKGESGREQSGRQAPVGSSEKPQDGSCFPGSITCTGATS</sequence>
<dbReference type="GO" id="GO:0016491">
    <property type="term" value="F:oxidoreductase activity"/>
    <property type="evidence" value="ECO:0007669"/>
    <property type="project" value="UniProtKB-KW"/>
</dbReference>
<accession>A0AAW0I899</accession>
<evidence type="ECO:0000313" key="8">
    <source>
        <dbReference type="Proteomes" id="UP001488838"/>
    </source>
</evidence>
<feature type="region of interest" description="Disordered" evidence="5">
    <location>
        <begin position="267"/>
        <end position="303"/>
    </location>
</feature>
<keyword evidence="8" id="KW-1185">Reference proteome</keyword>
<gene>
    <name evidence="7" type="ORF">U0070_013745</name>
</gene>
<reference evidence="7 8" key="1">
    <citation type="journal article" date="2023" name="bioRxiv">
        <title>Conserved and derived expression patterns and positive selection on dental genes reveal complex evolutionary context of ever-growing rodent molars.</title>
        <authorList>
            <person name="Calamari Z.T."/>
            <person name="Song A."/>
            <person name="Cohen E."/>
            <person name="Akter M."/>
            <person name="Roy R.D."/>
            <person name="Hallikas O."/>
            <person name="Christensen M.M."/>
            <person name="Li P."/>
            <person name="Marangoni P."/>
            <person name="Jernvall J."/>
            <person name="Klein O.D."/>
        </authorList>
    </citation>
    <scope>NUCLEOTIDE SEQUENCE [LARGE SCALE GENOMIC DNA]</scope>
    <source>
        <strain evidence="7">V071</strain>
    </source>
</reference>
<dbReference type="EMBL" id="JBBHLL010000189">
    <property type="protein sequence ID" value="KAK7810694.1"/>
    <property type="molecule type" value="Genomic_DNA"/>
</dbReference>
<evidence type="ECO:0008006" key="9">
    <source>
        <dbReference type="Google" id="ProtNLM"/>
    </source>
</evidence>
<comment type="similarity">
    <text evidence="1 4">Belongs to the short-chain dehydrogenases/reductases (SDR) family.</text>
</comment>
<evidence type="ECO:0000256" key="6">
    <source>
        <dbReference type="SAM" id="SignalP"/>
    </source>
</evidence>
<organism evidence="7 8">
    <name type="scientific">Myodes glareolus</name>
    <name type="common">Bank vole</name>
    <name type="synonym">Clethrionomys glareolus</name>
    <dbReference type="NCBI Taxonomy" id="447135"/>
    <lineage>
        <taxon>Eukaryota</taxon>
        <taxon>Metazoa</taxon>
        <taxon>Chordata</taxon>
        <taxon>Craniata</taxon>
        <taxon>Vertebrata</taxon>
        <taxon>Euteleostomi</taxon>
        <taxon>Mammalia</taxon>
        <taxon>Eutheria</taxon>
        <taxon>Euarchontoglires</taxon>
        <taxon>Glires</taxon>
        <taxon>Rodentia</taxon>
        <taxon>Myomorpha</taxon>
        <taxon>Muroidea</taxon>
        <taxon>Cricetidae</taxon>
        <taxon>Arvicolinae</taxon>
        <taxon>Myodes</taxon>
    </lineage>
</organism>
<feature type="chain" id="PRO_5043362349" description="Retinol dehydrogenase 11" evidence="6">
    <location>
        <begin position="18"/>
        <end position="303"/>
    </location>
</feature>
<evidence type="ECO:0000256" key="5">
    <source>
        <dbReference type="SAM" id="MobiDB-lite"/>
    </source>
</evidence>
<dbReference type="PRINTS" id="PR00080">
    <property type="entry name" value="SDRFAMILY"/>
</dbReference>